<feature type="compositionally biased region" description="Basic and acidic residues" evidence="1">
    <location>
        <begin position="82"/>
        <end position="93"/>
    </location>
</feature>
<accession>A0ABQ3XTY4</accession>
<dbReference type="Proteomes" id="UP000612282">
    <property type="component" value="Unassembled WGS sequence"/>
</dbReference>
<reference evidence="2 3" key="1">
    <citation type="submission" date="2021-01" db="EMBL/GenBank/DDBJ databases">
        <title>Whole genome shotgun sequence of Actinoplanes couchii NBRC 106145.</title>
        <authorList>
            <person name="Komaki H."/>
            <person name="Tamura T."/>
        </authorList>
    </citation>
    <scope>NUCLEOTIDE SEQUENCE [LARGE SCALE GENOMIC DNA]</scope>
    <source>
        <strain evidence="2 3">NBRC 106145</strain>
    </source>
</reference>
<keyword evidence="3" id="KW-1185">Reference proteome</keyword>
<evidence type="ECO:0000256" key="1">
    <source>
        <dbReference type="SAM" id="MobiDB-lite"/>
    </source>
</evidence>
<protein>
    <recommendedName>
        <fullName evidence="4">Lipoprotein</fullName>
    </recommendedName>
</protein>
<dbReference type="EMBL" id="BOMG01000151">
    <property type="protein sequence ID" value="GID61978.1"/>
    <property type="molecule type" value="Genomic_DNA"/>
</dbReference>
<gene>
    <name evidence="2" type="ORF">Aco03nite_103820</name>
</gene>
<evidence type="ECO:0000313" key="2">
    <source>
        <dbReference type="EMBL" id="GID61978.1"/>
    </source>
</evidence>
<evidence type="ECO:0000313" key="3">
    <source>
        <dbReference type="Proteomes" id="UP000612282"/>
    </source>
</evidence>
<evidence type="ECO:0008006" key="4">
    <source>
        <dbReference type="Google" id="ProtNLM"/>
    </source>
</evidence>
<sequence length="207" mass="21267">MIPDSCQPGEASTRVVTRPCKIIDMIRLLALPVVAGAVLLVSACSTTEPVAVTPAPGTTSAAAPAPATPVASPSTAATSDPQKSEAEQQESKGDATFPIGAGTHLVLLHSYDSAKRTAVVEPAELSKDGSAVNGDGSRYTLPVNGSLKVFSTNSGNPDCMNGKGFDITGSCLTDAAWLKKQLGGTGYPVTIANTADFIYEIAEQYRP</sequence>
<feature type="compositionally biased region" description="Low complexity" evidence="1">
    <location>
        <begin position="55"/>
        <end position="81"/>
    </location>
</feature>
<comment type="caution">
    <text evidence="2">The sequence shown here is derived from an EMBL/GenBank/DDBJ whole genome shotgun (WGS) entry which is preliminary data.</text>
</comment>
<name>A0ABQ3XTY4_9ACTN</name>
<proteinExistence type="predicted"/>
<feature type="region of interest" description="Disordered" evidence="1">
    <location>
        <begin position="55"/>
        <end position="95"/>
    </location>
</feature>
<organism evidence="2 3">
    <name type="scientific">Actinoplanes couchii</name>
    <dbReference type="NCBI Taxonomy" id="403638"/>
    <lineage>
        <taxon>Bacteria</taxon>
        <taxon>Bacillati</taxon>
        <taxon>Actinomycetota</taxon>
        <taxon>Actinomycetes</taxon>
        <taxon>Micromonosporales</taxon>
        <taxon>Micromonosporaceae</taxon>
        <taxon>Actinoplanes</taxon>
    </lineage>
</organism>